<dbReference type="PANTHER" id="PTHR47592">
    <property type="entry name" value="PBF68 PROTEIN"/>
    <property type="match status" value="1"/>
</dbReference>
<reference evidence="1" key="1">
    <citation type="submission" date="2019-05" db="EMBL/GenBank/DDBJ databases">
        <title>The de novo reference genome and transcriptome assemblies of the wild tomato species Solanum chilense.</title>
        <authorList>
            <person name="Stam R."/>
            <person name="Nosenko T."/>
            <person name="Hoerger A.C."/>
            <person name="Stephan W."/>
            <person name="Seidel M.A."/>
            <person name="Kuhn J.M.M."/>
            <person name="Haberer G."/>
            <person name="Tellier A."/>
        </authorList>
    </citation>
    <scope>NUCLEOTIDE SEQUENCE</scope>
    <source>
        <tissue evidence="1">Mature leaves</tissue>
    </source>
</reference>
<name>A0A6N2C044_SOLCI</name>
<dbReference type="AlphaFoldDB" id="A0A6N2C044"/>
<evidence type="ECO:0000313" key="1">
    <source>
        <dbReference type="EMBL" id="TMW98541.1"/>
    </source>
</evidence>
<evidence type="ECO:0008006" key="2">
    <source>
        <dbReference type="Google" id="ProtNLM"/>
    </source>
</evidence>
<comment type="caution">
    <text evidence="1">The sequence shown here is derived from an EMBL/GenBank/DDBJ whole genome shotgun (WGS) entry which is preliminary data.</text>
</comment>
<proteinExistence type="predicted"/>
<organism evidence="1">
    <name type="scientific">Solanum chilense</name>
    <name type="common">Tomato</name>
    <name type="synonym">Lycopersicon chilense</name>
    <dbReference type="NCBI Taxonomy" id="4083"/>
    <lineage>
        <taxon>Eukaryota</taxon>
        <taxon>Viridiplantae</taxon>
        <taxon>Streptophyta</taxon>
        <taxon>Embryophyta</taxon>
        <taxon>Tracheophyta</taxon>
        <taxon>Spermatophyta</taxon>
        <taxon>Magnoliopsida</taxon>
        <taxon>eudicotyledons</taxon>
        <taxon>Gunneridae</taxon>
        <taxon>Pentapetalae</taxon>
        <taxon>asterids</taxon>
        <taxon>lamiids</taxon>
        <taxon>Solanales</taxon>
        <taxon>Solanaceae</taxon>
        <taxon>Solanoideae</taxon>
        <taxon>Solaneae</taxon>
        <taxon>Solanum</taxon>
        <taxon>Solanum subgen. Lycopersicon</taxon>
    </lineage>
</organism>
<sequence>MADNNVTVVVSTPTQTVVPQVEKSRKFSGVNFKGWQQWVFFWLTTIGLEKFTNEETTLSAHMSDREMFMIIKAWNIVELQLILHDLIAEAIVVNEACQVAVMIEKLPPSRNDFKNYIKHKGKKMNCEDLVIRLKIEEDNKTAKYKSRKSSTIIGDNNVEEDYTIGKKRNKSNGQKSEEAKKKFKDSCYNCGMVCHKYSDCRCPRKSKDKVKSQEIIIQEMYDAYYLFVMISECNLVKNTKD</sequence>
<accession>A0A6N2C044</accession>
<gene>
    <name evidence="1" type="ORF">EJD97_003899</name>
</gene>
<dbReference type="EMBL" id="RXGB01001534">
    <property type="protein sequence ID" value="TMW98541.1"/>
    <property type="molecule type" value="Genomic_DNA"/>
</dbReference>
<protein>
    <recommendedName>
        <fullName evidence="2">CCHC-type domain-containing protein</fullName>
    </recommendedName>
</protein>
<dbReference type="PANTHER" id="PTHR47592:SF27">
    <property type="entry name" value="OS08G0421700 PROTEIN"/>
    <property type="match status" value="1"/>
</dbReference>